<proteinExistence type="inferred from homology"/>
<feature type="region of interest" description="Disordered" evidence="4">
    <location>
        <begin position="248"/>
        <end position="284"/>
    </location>
</feature>
<dbReference type="PROSITE" id="PS01211">
    <property type="entry name" value="UPF0001"/>
    <property type="match status" value="1"/>
</dbReference>
<dbReference type="CDD" id="cd00635">
    <property type="entry name" value="PLPDE_III_YBL036c_like"/>
    <property type="match status" value="1"/>
</dbReference>
<evidence type="ECO:0000313" key="6">
    <source>
        <dbReference type="EMBL" id="AKS33640.1"/>
    </source>
</evidence>
<dbReference type="InterPro" id="IPR011078">
    <property type="entry name" value="PyrdxlP_homeostasis"/>
</dbReference>
<dbReference type="InterPro" id="IPR029066">
    <property type="entry name" value="PLP-binding_barrel"/>
</dbReference>
<gene>
    <name evidence="6" type="ORF">AFA91_18990</name>
</gene>
<accession>A0A0K0X8C4</accession>
<dbReference type="KEGG" id="mgo:AFA91_18990"/>
<dbReference type="InterPro" id="IPR001608">
    <property type="entry name" value="Ala_racemase_N"/>
</dbReference>
<feature type="domain" description="Alanine racemase N-terminal" evidence="5">
    <location>
        <begin position="25"/>
        <end position="252"/>
    </location>
</feature>
<evidence type="ECO:0000256" key="2">
    <source>
        <dbReference type="HAMAP-Rule" id="MF_02087"/>
    </source>
</evidence>
<dbReference type="RefSeq" id="WP_049746065.1">
    <property type="nucleotide sequence ID" value="NZ_CP012150.1"/>
</dbReference>
<dbReference type="PANTHER" id="PTHR10146">
    <property type="entry name" value="PROLINE SYNTHETASE CO-TRANSCRIBED BACTERIAL HOMOLOG PROTEIN"/>
    <property type="match status" value="1"/>
</dbReference>
<dbReference type="Pfam" id="PF01168">
    <property type="entry name" value="Ala_racemase_N"/>
    <property type="match status" value="1"/>
</dbReference>
<dbReference type="STRING" id="134601.AFA91_18990"/>
<dbReference type="OrthoDB" id="9804072at2"/>
<dbReference type="PANTHER" id="PTHR10146:SF14">
    <property type="entry name" value="PYRIDOXAL PHOSPHATE HOMEOSTASIS PROTEIN"/>
    <property type="match status" value="1"/>
</dbReference>
<dbReference type="PATRIC" id="fig|134601.6.peg.3930"/>
<dbReference type="HAMAP" id="MF_02087">
    <property type="entry name" value="PLP_homeostasis"/>
    <property type="match status" value="1"/>
</dbReference>
<organism evidence="6 7">
    <name type="scientific">Mycolicibacterium goodii</name>
    <name type="common">Mycobacterium goodii</name>
    <dbReference type="NCBI Taxonomy" id="134601"/>
    <lineage>
        <taxon>Bacteria</taxon>
        <taxon>Bacillati</taxon>
        <taxon>Actinomycetota</taxon>
        <taxon>Actinomycetes</taxon>
        <taxon>Mycobacteriales</taxon>
        <taxon>Mycobacteriaceae</taxon>
        <taxon>Mycolicibacterium</taxon>
    </lineage>
</organism>
<sequence>MSRTSMSRRTRDADRTAELTVALGAARARLARAAESAGRNVGDIELLPVTKFFPASDIVILNQLGCLSFGESREQEAANKIAEVRAELPDAPIRWHMIGRIQRNKARAVAGWAYAAHSVDNARLISALDRGASDALAKGVRAEPLRVYLQISLDGDTERGGVDIGRPDLVDELCAAIDTADGLVFTGLMAIPPRDADPDEAFARLAEERSRLQRHHSQRLQLSAGMSNDLESAVRHGSTCVRVGTALMGRRPLTSPPVVTPVTSSSQTSELPRSAEGSPDEHTA</sequence>
<reference evidence="6 7" key="1">
    <citation type="submission" date="2015-07" db="EMBL/GenBank/DDBJ databases">
        <title>Complete genome sequence of Mycobacterium goodii X7B, a facultative thermophilic biodesulfurizing bacterium.</title>
        <authorList>
            <person name="Yu B."/>
            <person name="Li F."/>
            <person name="Xu P."/>
        </authorList>
    </citation>
    <scope>NUCLEOTIDE SEQUENCE [LARGE SCALE GENOMIC DNA]</scope>
    <source>
        <strain evidence="6 7">X7B</strain>
    </source>
</reference>
<protein>
    <recommendedName>
        <fullName evidence="2">Pyridoxal phosphate homeostasis protein</fullName>
        <shortName evidence="2">PLP homeostasis protein</shortName>
    </recommendedName>
</protein>
<dbReference type="EMBL" id="CP012150">
    <property type="protein sequence ID" value="AKS33640.1"/>
    <property type="molecule type" value="Genomic_DNA"/>
</dbReference>
<evidence type="ECO:0000259" key="5">
    <source>
        <dbReference type="Pfam" id="PF01168"/>
    </source>
</evidence>
<name>A0A0K0X8C4_MYCGD</name>
<dbReference type="AlphaFoldDB" id="A0A0K0X8C4"/>
<keyword evidence="1 2" id="KW-0663">Pyridoxal phosphate</keyword>
<evidence type="ECO:0000256" key="4">
    <source>
        <dbReference type="SAM" id="MobiDB-lite"/>
    </source>
</evidence>
<dbReference type="Proteomes" id="UP000062255">
    <property type="component" value="Chromosome"/>
</dbReference>
<evidence type="ECO:0000256" key="1">
    <source>
        <dbReference type="ARBA" id="ARBA00022898"/>
    </source>
</evidence>
<dbReference type="SUPFAM" id="SSF51419">
    <property type="entry name" value="PLP-binding barrel"/>
    <property type="match status" value="1"/>
</dbReference>
<dbReference type="Gene3D" id="3.20.20.10">
    <property type="entry name" value="Alanine racemase"/>
    <property type="match status" value="1"/>
</dbReference>
<evidence type="ECO:0000256" key="3">
    <source>
        <dbReference type="RuleBase" id="RU004514"/>
    </source>
</evidence>
<comment type="similarity">
    <text evidence="2 3">Belongs to the pyridoxal phosphate-binding protein YggS/PROSC family.</text>
</comment>
<feature type="modified residue" description="N6-(pyridoxal phosphate)lysine" evidence="2">
    <location>
        <position position="51"/>
    </location>
</feature>
<dbReference type="GO" id="GO:0030170">
    <property type="term" value="F:pyridoxal phosphate binding"/>
    <property type="evidence" value="ECO:0007669"/>
    <property type="project" value="UniProtKB-UniRule"/>
</dbReference>
<evidence type="ECO:0000313" key="7">
    <source>
        <dbReference type="Proteomes" id="UP000062255"/>
    </source>
</evidence>
<comment type="function">
    <text evidence="2">Pyridoxal 5'-phosphate (PLP)-binding protein, which is involved in PLP homeostasis.</text>
</comment>
<dbReference type="NCBIfam" id="TIGR00044">
    <property type="entry name" value="YggS family pyridoxal phosphate-dependent enzyme"/>
    <property type="match status" value="1"/>
</dbReference>